<sequence length="255" mass="29722">MNYSKIEEQIGKPDLFLERKLKTAHMGARIFTHGIKNQLLSTRVLLKRTKNLLHKESIDVDKLENNIKALEQLNEQMLDRMDVLYRTFKSNSMQLKPVSVRQVIQYALDKTEKFPEDIFLLVKEFEDKMILADIAHLTEALYNVIKNSIDAIQAKNSDEIGRLIIDCHFESTWCVIEIVDNGIGIEKKNINKIFDPFYTNKNTNYNWGVGLSYVQQIIKSQFGYIRTKSEVNVGTTFFIFLPIYKTDKKINDSKF</sequence>
<organism evidence="1 2">
    <name type="scientific">Vallitalea maricola</name>
    <dbReference type="NCBI Taxonomy" id="3074433"/>
    <lineage>
        <taxon>Bacteria</taxon>
        <taxon>Bacillati</taxon>
        <taxon>Bacillota</taxon>
        <taxon>Clostridia</taxon>
        <taxon>Lachnospirales</taxon>
        <taxon>Vallitaleaceae</taxon>
        <taxon>Vallitalea</taxon>
    </lineage>
</organism>
<evidence type="ECO:0000313" key="2">
    <source>
        <dbReference type="Proteomes" id="UP001374599"/>
    </source>
</evidence>
<reference evidence="1" key="1">
    <citation type="submission" date="2023-09" db="EMBL/GenBank/DDBJ databases">
        <title>Vallitalea sediminicola and Vallitalea maricola sp. nov., anaerobic bacteria isolated from marine sediment.</title>
        <authorList>
            <person name="Hirano S."/>
            <person name="Maeda A."/>
            <person name="Terahara T."/>
            <person name="Mori K."/>
            <person name="Hamada M."/>
            <person name="Matsumoto R."/>
            <person name="Kobayashi T."/>
        </authorList>
    </citation>
    <scope>NUCLEOTIDE SEQUENCE</scope>
    <source>
        <strain evidence="1">AN17-2</strain>
    </source>
</reference>
<name>A0ACB5UEA0_9FIRM</name>
<gene>
    <name evidence="1" type="ORF">AN2V17_04920</name>
</gene>
<protein>
    <submittedName>
        <fullName evidence="1">Uncharacterized protein</fullName>
    </submittedName>
</protein>
<comment type="caution">
    <text evidence="1">The sequence shown here is derived from an EMBL/GenBank/DDBJ whole genome shotgun (WGS) entry which is preliminary data.</text>
</comment>
<keyword evidence="2" id="KW-1185">Reference proteome</keyword>
<proteinExistence type="predicted"/>
<evidence type="ECO:0000313" key="1">
    <source>
        <dbReference type="EMBL" id="GMQ61264.1"/>
    </source>
</evidence>
<dbReference type="EMBL" id="BTPU01000006">
    <property type="protein sequence ID" value="GMQ61264.1"/>
    <property type="molecule type" value="Genomic_DNA"/>
</dbReference>
<accession>A0ACB5UEA0</accession>
<dbReference type="Proteomes" id="UP001374599">
    <property type="component" value="Unassembled WGS sequence"/>
</dbReference>